<keyword evidence="2" id="KW-1185">Reference proteome</keyword>
<reference evidence="1 2" key="1">
    <citation type="submission" date="2020-08" db="EMBL/GenBank/DDBJ databases">
        <title>Genomic Encyclopedia of Type Strains, Phase III (KMG-III): the genomes of soil and plant-associated and newly described type strains.</title>
        <authorList>
            <person name="Whitman W."/>
        </authorList>
    </citation>
    <scope>NUCLEOTIDE SEQUENCE [LARGE SCALE GENOMIC DNA]</scope>
    <source>
        <strain evidence="1 2">CECT 8305</strain>
    </source>
</reference>
<dbReference type="EMBL" id="JACHJL010000008">
    <property type="protein sequence ID" value="MBB5936393.1"/>
    <property type="molecule type" value="Genomic_DNA"/>
</dbReference>
<gene>
    <name evidence="1" type="ORF">FHS42_003468</name>
</gene>
<comment type="caution">
    <text evidence="1">The sequence shown here is derived from an EMBL/GenBank/DDBJ whole genome shotgun (WGS) entry which is preliminary data.</text>
</comment>
<sequence length="136" mass="14566">MRLADAGRAEQSRVGLGLDEREGRKILDLARVEVGLEGEVVLIQRLVMWQPRQPQALTEAAVITDGEFLGQDQVQEVEVAHLRLVGPSGELVDGLREMGQAELAGRGADAVAGQLTQEGSFVARLVVKGRVPVSSS</sequence>
<dbReference type="Proteomes" id="UP000588098">
    <property type="component" value="Unassembled WGS sequence"/>
</dbReference>
<evidence type="ECO:0000313" key="1">
    <source>
        <dbReference type="EMBL" id="MBB5936393.1"/>
    </source>
</evidence>
<evidence type="ECO:0000313" key="2">
    <source>
        <dbReference type="Proteomes" id="UP000588098"/>
    </source>
</evidence>
<dbReference type="AlphaFoldDB" id="A0A7W9UYX4"/>
<accession>A0A7W9UYX4</accession>
<organism evidence="1 2">
    <name type="scientific">Streptomyces zagrosensis</name>
    <dbReference type="NCBI Taxonomy" id="1042984"/>
    <lineage>
        <taxon>Bacteria</taxon>
        <taxon>Bacillati</taxon>
        <taxon>Actinomycetota</taxon>
        <taxon>Actinomycetes</taxon>
        <taxon>Kitasatosporales</taxon>
        <taxon>Streptomycetaceae</taxon>
        <taxon>Streptomyces</taxon>
    </lineage>
</organism>
<name>A0A7W9UYX4_9ACTN</name>
<protein>
    <submittedName>
        <fullName evidence="1">Uncharacterized protein</fullName>
    </submittedName>
</protein>
<proteinExistence type="predicted"/>